<keyword evidence="4" id="KW-0479">Metal-binding</keyword>
<dbReference type="InterPro" id="IPR033749">
    <property type="entry name" value="Polyprenyl_synt_CS"/>
</dbReference>
<evidence type="ECO:0000256" key="4">
    <source>
        <dbReference type="ARBA" id="ARBA00022723"/>
    </source>
</evidence>
<dbReference type="GO" id="GO:0008299">
    <property type="term" value="P:isoprenoid biosynthetic process"/>
    <property type="evidence" value="ECO:0007669"/>
    <property type="project" value="InterPro"/>
</dbReference>
<evidence type="ECO:0000256" key="2">
    <source>
        <dbReference type="ARBA" id="ARBA00006706"/>
    </source>
</evidence>
<gene>
    <name evidence="6" type="ORF">S01H1_51729</name>
</gene>
<sequence>RPTINELWGIEQAVLLGDYLFAKAGDYAAATGNLRVIRHFSQTLMIISSGELAQAYSAFNLELTRKNYLQRITRKTASLFTMATESGAVLSMAPEESVEILRDYGRNLGIAFQIVDDILDFSGTEEELGKPIGSDLAQGTFTLPAMVFLERYPEDNPVKRLFDDEDNKEENIRLAVESIRNSPIIEECFGIASRYSERACDKLKFLPNNTVRQSLIDLADYVITRRK</sequence>
<reference evidence="6" key="1">
    <citation type="journal article" date="2014" name="Front. Microbiol.">
        <title>High frequency of phylogenetically diverse reductive dehalogenase-homologous genes in deep subseafloor sedimentary metagenomes.</title>
        <authorList>
            <person name="Kawai M."/>
            <person name="Futagami T."/>
            <person name="Toyoda A."/>
            <person name="Takaki Y."/>
            <person name="Nishi S."/>
            <person name="Hori S."/>
            <person name="Arai W."/>
            <person name="Tsubouchi T."/>
            <person name="Morono Y."/>
            <person name="Uchiyama I."/>
            <person name="Ito T."/>
            <person name="Fujiyama A."/>
            <person name="Inagaki F."/>
            <person name="Takami H."/>
        </authorList>
    </citation>
    <scope>NUCLEOTIDE SEQUENCE</scope>
    <source>
        <strain evidence="6">Expedition CK06-06</strain>
    </source>
</reference>
<dbReference type="InterPro" id="IPR008949">
    <property type="entry name" value="Isoprenoid_synthase_dom_sf"/>
</dbReference>
<evidence type="ECO:0000256" key="3">
    <source>
        <dbReference type="ARBA" id="ARBA00022679"/>
    </source>
</evidence>
<dbReference type="EMBL" id="BARS01033398">
    <property type="protein sequence ID" value="GAG25478.1"/>
    <property type="molecule type" value="Genomic_DNA"/>
</dbReference>
<dbReference type="PANTHER" id="PTHR12001:SF69">
    <property type="entry name" value="ALL TRANS-POLYPRENYL-DIPHOSPHATE SYNTHASE PDSS1"/>
    <property type="match status" value="1"/>
</dbReference>
<evidence type="ECO:0000256" key="5">
    <source>
        <dbReference type="ARBA" id="ARBA00022842"/>
    </source>
</evidence>
<dbReference type="SUPFAM" id="SSF48576">
    <property type="entry name" value="Terpenoid synthases"/>
    <property type="match status" value="1"/>
</dbReference>
<accession>X0WLW5</accession>
<feature type="non-terminal residue" evidence="6">
    <location>
        <position position="1"/>
    </location>
</feature>
<proteinExistence type="inferred from homology"/>
<evidence type="ECO:0000313" key="6">
    <source>
        <dbReference type="EMBL" id="GAG25478.1"/>
    </source>
</evidence>
<name>X0WLW5_9ZZZZ</name>
<dbReference type="GO" id="GO:0046872">
    <property type="term" value="F:metal ion binding"/>
    <property type="evidence" value="ECO:0007669"/>
    <property type="project" value="UniProtKB-KW"/>
</dbReference>
<dbReference type="PROSITE" id="PS00444">
    <property type="entry name" value="POLYPRENYL_SYNTHASE_2"/>
    <property type="match status" value="1"/>
</dbReference>
<dbReference type="Gene3D" id="1.10.600.10">
    <property type="entry name" value="Farnesyl Diphosphate Synthase"/>
    <property type="match status" value="1"/>
</dbReference>
<keyword evidence="5" id="KW-0460">Magnesium</keyword>
<dbReference type="CDD" id="cd00685">
    <property type="entry name" value="Trans_IPPS_HT"/>
    <property type="match status" value="1"/>
</dbReference>
<dbReference type="Pfam" id="PF00348">
    <property type="entry name" value="polyprenyl_synt"/>
    <property type="match status" value="1"/>
</dbReference>
<keyword evidence="3" id="KW-0808">Transferase</keyword>
<comment type="cofactor">
    <cofactor evidence="1">
        <name>Mg(2+)</name>
        <dbReference type="ChEBI" id="CHEBI:18420"/>
    </cofactor>
</comment>
<organism evidence="6">
    <name type="scientific">marine sediment metagenome</name>
    <dbReference type="NCBI Taxonomy" id="412755"/>
    <lineage>
        <taxon>unclassified sequences</taxon>
        <taxon>metagenomes</taxon>
        <taxon>ecological metagenomes</taxon>
    </lineage>
</organism>
<dbReference type="PANTHER" id="PTHR12001">
    <property type="entry name" value="GERANYLGERANYL PYROPHOSPHATE SYNTHASE"/>
    <property type="match status" value="1"/>
</dbReference>
<protein>
    <recommendedName>
        <fullName evidence="7">Polyprenyl synthetase</fullName>
    </recommendedName>
</protein>
<evidence type="ECO:0000256" key="1">
    <source>
        <dbReference type="ARBA" id="ARBA00001946"/>
    </source>
</evidence>
<dbReference type="InterPro" id="IPR000092">
    <property type="entry name" value="Polyprenyl_synt"/>
</dbReference>
<dbReference type="AlphaFoldDB" id="X0WLW5"/>
<dbReference type="GO" id="GO:0004659">
    <property type="term" value="F:prenyltransferase activity"/>
    <property type="evidence" value="ECO:0007669"/>
    <property type="project" value="InterPro"/>
</dbReference>
<comment type="similarity">
    <text evidence="2">Belongs to the FPP/GGPP synthase family.</text>
</comment>
<comment type="caution">
    <text evidence="6">The sequence shown here is derived from an EMBL/GenBank/DDBJ whole genome shotgun (WGS) entry which is preliminary data.</text>
</comment>
<evidence type="ECO:0008006" key="7">
    <source>
        <dbReference type="Google" id="ProtNLM"/>
    </source>
</evidence>